<dbReference type="NCBIfam" id="NF037997">
    <property type="entry name" value="Na_Pi_symport"/>
    <property type="match status" value="1"/>
</dbReference>
<feature type="transmembrane region" description="Helical" evidence="6">
    <location>
        <begin position="106"/>
        <end position="130"/>
    </location>
</feature>
<keyword evidence="5 6" id="KW-0472">Membrane</keyword>
<keyword evidence="4 6" id="KW-1133">Transmembrane helix</keyword>
<evidence type="ECO:0000256" key="3">
    <source>
        <dbReference type="ARBA" id="ARBA00022692"/>
    </source>
</evidence>
<feature type="transmembrane region" description="Helical" evidence="6">
    <location>
        <begin position="314"/>
        <end position="333"/>
    </location>
</feature>
<name>A0A6S6UBD8_9BACT</name>
<evidence type="ECO:0000313" key="7">
    <source>
        <dbReference type="EMBL" id="CAA6824049.1"/>
    </source>
</evidence>
<keyword evidence="2" id="KW-1003">Cell membrane</keyword>
<reference evidence="7" key="1">
    <citation type="submission" date="2020-01" db="EMBL/GenBank/DDBJ databases">
        <authorList>
            <person name="Meier V. D."/>
            <person name="Meier V D."/>
        </authorList>
    </citation>
    <scope>NUCLEOTIDE SEQUENCE</scope>
    <source>
        <strain evidence="7">HLG_WM_MAG_01</strain>
    </source>
</reference>
<organism evidence="7">
    <name type="scientific">uncultured Sulfurovum sp</name>
    <dbReference type="NCBI Taxonomy" id="269237"/>
    <lineage>
        <taxon>Bacteria</taxon>
        <taxon>Pseudomonadati</taxon>
        <taxon>Campylobacterota</taxon>
        <taxon>Epsilonproteobacteria</taxon>
        <taxon>Campylobacterales</taxon>
        <taxon>Sulfurovaceae</taxon>
        <taxon>Sulfurovum</taxon>
        <taxon>environmental samples</taxon>
    </lineage>
</organism>
<gene>
    <name evidence="7" type="ORF">HELGO_WM1025</name>
</gene>
<sequence length="609" mass="66803">MTTGSYPHLLTPVIILLIAVSLILLGTYPDISTILGGIALFLIGMEYMENGFKTFSGGLLEKVLEKFTNNTPKAITTGFLATAIVQSSSLISIIVISFLSAKLITLTSAVGVIFGSNIGTTTTAWLVSVFGLHIKISVYAMPMLVLGIIIPLFLKSKSWKGIAAILIGLGVIFLGIGYMKEGFETLKEGLDLAKYAMGGYAGIFVYVLVGSVATVIIQSSSATMALIITALATGQIDYANALALAIGANLGTTVTAILGALKSNDNGKRLAVAHLIFNLVTAFIAILFIYQLTYVVDYLSAIVGISSDNYAMKLSLFHTIFNVIGILAVSPFITKLVQFLNTLFISKAPERGKAKYLDESALKLPLTSLLAIIRETKHLYANAFEIITHGLNLKRSNLLSTMPLEEVIKDSYSSSPVDIDNFYKLKIKGIYGEIIDFSAKAQSTMSTEDIEELYKLKLANRDMVEAVKDTKHLQKNLIKYANNTNTHIKAQYDHIRQNLAELLRTIHTVSTTEEEHEILLLLSKAKLHTEKYDILANGTLDNLIRNRLISNEMATSLMNDSTYAYDISTNLITMAEITFTDRSSHMSDLKEEMSMDTEDIKEILDKKDY</sequence>
<dbReference type="EMBL" id="CACVAS010000117">
    <property type="protein sequence ID" value="CAA6824049.1"/>
    <property type="molecule type" value="Genomic_DNA"/>
</dbReference>
<dbReference type="Pfam" id="PF02690">
    <property type="entry name" value="Na_Pi_cotrans"/>
    <property type="match status" value="2"/>
</dbReference>
<feature type="transmembrane region" description="Helical" evidence="6">
    <location>
        <begin position="161"/>
        <end position="179"/>
    </location>
</feature>
<dbReference type="GO" id="GO:0005886">
    <property type="term" value="C:plasma membrane"/>
    <property type="evidence" value="ECO:0007669"/>
    <property type="project" value="UniProtKB-SubCell"/>
</dbReference>
<dbReference type="PANTHER" id="PTHR10010">
    <property type="entry name" value="SOLUTE CARRIER FAMILY 34 SODIUM PHOSPHATE , MEMBER 2-RELATED"/>
    <property type="match status" value="1"/>
</dbReference>
<feature type="transmembrane region" description="Helical" evidence="6">
    <location>
        <begin position="272"/>
        <end position="293"/>
    </location>
</feature>
<dbReference type="GO" id="GO:0044341">
    <property type="term" value="P:sodium-dependent phosphate transport"/>
    <property type="evidence" value="ECO:0007669"/>
    <property type="project" value="InterPro"/>
</dbReference>
<proteinExistence type="predicted"/>
<accession>A0A6S6UBD8</accession>
<feature type="transmembrane region" description="Helical" evidence="6">
    <location>
        <begin position="6"/>
        <end position="24"/>
    </location>
</feature>
<evidence type="ECO:0000256" key="5">
    <source>
        <dbReference type="ARBA" id="ARBA00023136"/>
    </source>
</evidence>
<dbReference type="AlphaFoldDB" id="A0A6S6UBD8"/>
<protein>
    <submittedName>
        <fullName evidence="7">Sodium-dependent phosphate transporter</fullName>
    </submittedName>
</protein>
<feature type="transmembrane region" description="Helical" evidence="6">
    <location>
        <begin position="238"/>
        <end position="260"/>
    </location>
</feature>
<feature type="transmembrane region" description="Helical" evidence="6">
    <location>
        <begin position="74"/>
        <end position="99"/>
    </location>
</feature>
<evidence type="ECO:0000256" key="1">
    <source>
        <dbReference type="ARBA" id="ARBA00004651"/>
    </source>
</evidence>
<feature type="transmembrane region" description="Helical" evidence="6">
    <location>
        <begin position="199"/>
        <end position="217"/>
    </location>
</feature>
<feature type="transmembrane region" description="Helical" evidence="6">
    <location>
        <begin position="31"/>
        <end position="48"/>
    </location>
</feature>
<comment type="subcellular location">
    <subcellularLocation>
        <location evidence="1">Cell membrane</location>
        <topology evidence="1">Multi-pass membrane protein</topology>
    </subcellularLocation>
</comment>
<keyword evidence="3 6" id="KW-0812">Transmembrane</keyword>
<feature type="transmembrane region" description="Helical" evidence="6">
    <location>
        <begin position="136"/>
        <end position="154"/>
    </location>
</feature>
<evidence type="ECO:0000256" key="6">
    <source>
        <dbReference type="SAM" id="Phobius"/>
    </source>
</evidence>
<evidence type="ECO:0000256" key="2">
    <source>
        <dbReference type="ARBA" id="ARBA00022475"/>
    </source>
</evidence>
<dbReference type="PANTHER" id="PTHR10010:SF46">
    <property type="entry name" value="SODIUM-DEPENDENT PHOSPHATE TRANSPORT PROTEIN 2B"/>
    <property type="match status" value="1"/>
</dbReference>
<evidence type="ECO:0000256" key="4">
    <source>
        <dbReference type="ARBA" id="ARBA00022989"/>
    </source>
</evidence>
<dbReference type="GO" id="GO:0005436">
    <property type="term" value="F:sodium:phosphate symporter activity"/>
    <property type="evidence" value="ECO:0007669"/>
    <property type="project" value="InterPro"/>
</dbReference>
<dbReference type="InterPro" id="IPR003841">
    <property type="entry name" value="Na/Pi_transpt"/>
</dbReference>